<name>A0A8K0C7A1_IGNLU</name>
<evidence type="ECO:0000313" key="2">
    <source>
        <dbReference type="EMBL" id="KAF2880101.1"/>
    </source>
</evidence>
<dbReference type="AlphaFoldDB" id="A0A8K0C7A1"/>
<feature type="region of interest" description="Disordered" evidence="1">
    <location>
        <begin position="1"/>
        <end position="22"/>
    </location>
</feature>
<proteinExistence type="predicted"/>
<evidence type="ECO:0000256" key="1">
    <source>
        <dbReference type="SAM" id="MobiDB-lite"/>
    </source>
</evidence>
<keyword evidence="3" id="KW-1185">Reference proteome</keyword>
<gene>
    <name evidence="2" type="ORF">ILUMI_26077</name>
</gene>
<protein>
    <submittedName>
        <fullName evidence="2">Uncharacterized protein</fullName>
    </submittedName>
</protein>
<dbReference type="OrthoDB" id="7701442at2759"/>
<dbReference type="EMBL" id="VTPC01091027">
    <property type="protein sequence ID" value="KAF2880101.1"/>
    <property type="molecule type" value="Genomic_DNA"/>
</dbReference>
<sequence>MSDSENHTTDEGRRRTESDDKEMAEIFNKSKKIPRTPMTVVEISKDDKNKLREVMENFIKDQLERVIRIKSAQKIGQKTCVLEIEIFPEKMIIMKNKNKVKNLKGRKIHINNDLTKMRRETQEHIRKQAIKKRKNGRKVKIGYRKLIVNGQEWTWDDEEGRLMEVKNIAIRKTMKT</sequence>
<organism evidence="2 3">
    <name type="scientific">Ignelater luminosus</name>
    <name type="common">Cucubano</name>
    <name type="synonym">Pyrophorus luminosus</name>
    <dbReference type="NCBI Taxonomy" id="2038154"/>
    <lineage>
        <taxon>Eukaryota</taxon>
        <taxon>Metazoa</taxon>
        <taxon>Ecdysozoa</taxon>
        <taxon>Arthropoda</taxon>
        <taxon>Hexapoda</taxon>
        <taxon>Insecta</taxon>
        <taxon>Pterygota</taxon>
        <taxon>Neoptera</taxon>
        <taxon>Endopterygota</taxon>
        <taxon>Coleoptera</taxon>
        <taxon>Polyphaga</taxon>
        <taxon>Elateriformia</taxon>
        <taxon>Elateroidea</taxon>
        <taxon>Elateridae</taxon>
        <taxon>Agrypninae</taxon>
        <taxon>Pyrophorini</taxon>
        <taxon>Ignelater</taxon>
    </lineage>
</organism>
<evidence type="ECO:0000313" key="3">
    <source>
        <dbReference type="Proteomes" id="UP000801492"/>
    </source>
</evidence>
<comment type="caution">
    <text evidence="2">The sequence shown here is derived from an EMBL/GenBank/DDBJ whole genome shotgun (WGS) entry which is preliminary data.</text>
</comment>
<accession>A0A8K0C7A1</accession>
<reference evidence="2" key="1">
    <citation type="submission" date="2019-08" db="EMBL/GenBank/DDBJ databases">
        <title>The genome of the North American firefly Photinus pyralis.</title>
        <authorList>
            <consortium name="Photinus pyralis genome working group"/>
            <person name="Fallon T.R."/>
            <person name="Sander Lower S.E."/>
            <person name="Weng J.-K."/>
        </authorList>
    </citation>
    <scope>NUCLEOTIDE SEQUENCE</scope>
    <source>
        <strain evidence="2">TRF0915ILg1</strain>
        <tissue evidence="2">Whole body</tissue>
    </source>
</reference>
<dbReference type="Proteomes" id="UP000801492">
    <property type="component" value="Unassembled WGS sequence"/>
</dbReference>